<feature type="compositionally biased region" description="Polar residues" evidence="1">
    <location>
        <begin position="138"/>
        <end position="154"/>
    </location>
</feature>
<dbReference type="AlphaFoldDB" id="A0A8K0TL73"/>
<evidence type="ECO:0000256" key="1">
    <source>
        <dbReference type="SAM" id="MobiDB-lite"/>
    </source>
</evidence>
<keyword evidence="3" id="KW-1185">Reference proteome</keyword>
<feature type="region of interest" description="Disordered" evidence="1">
    <location>
        <begin position="321"/>
        <end position="414"/>
    </location>
</feature>
<evidence type="ECO:0000313" key="3">
    <source>
        <dbReference type="Proteomes" id="UP000813385"/>
    </source>
</evidence>
<evidence type="ECO:0000313" key="2">
    <source>
        <dbReference type="EMBL" id="KAH7368886.1"/>
    </source>
</evidence>
<name>A0A8K0TL73_9PEZI</name>
<gene>
    <name evidence="2" type="ORF">B0T11DRAFT_68154</name>
</gene>
<organism evidence="2 3">
    <name type="scientific">Plectosphaerella cucumerina</name>
    <dbReference type="NCBI Taxonomy" id="40658"/>
    <lineage>
        <taxon>Eukaryota</taxon>
        <taxon>Fungi</taxon>
        <taxon>Dikarya</taxon>
        <taxon>Ascomycota</taxon>
        <taxon>Pezizomycotina</taxon>
        <taxon>Sordariomycetes</taxon>
        <taxon>Hypocreomycetidae</taxon>
        <taxon>Glomerellales</taxon>
        <taxon>Plectosphaerellaceae</taxon>
        <taxon>Plectosphaerella</taxon>
    </lineage>
</organism>
<accession>A0A8K0TL73</accession>
<dbReference type="Proteomes" id="UP000813385">
    <property type="component" value="Unassembled WGS sequence"/>
</dbReference>
<comment type="caution">
    <text evidence="2">The sequence shown here is derived from an EMBL/GenBank/DDBJ whole genome shotgun (WGS) entry which is preliminary data.</text>
</comment>
<protein>
    <submittedName>
        <fullName evidence="2">Uncharacterized protein</fullName>
    </submittedName>
</protein>
<feature type="compositionally biased region" description="Basic residues" evidence="1">
    <location>
        <begin position="404"/>
        <end position="414"/>
    </location>
</feature>
<feature type="region of interest" description="Disordered" evidence="1">
    <location>
        <begin position="138"/>
        <end position="269"/>
    </location>
</feature>
<dbReference type="EMBL" id="JAGPXD010000002">
    <property type="protein sequence ID" value="KAH7368886.1"/>
    <property type="molecule type" value="Genomic_DNA"/>
</dbReference>
<reference evidence="2" key="1">
    <citation type="journal article" date="2021" name="Nat. Commun.">
        <title>Genetic determinants of endophytism in the Arabidopsis root mycobiome.</title>
        <authorList>
            <person name="Mesny F."/>
            <person name="Miyauchi S."/>
            <person name="Thiergart T."/>
            <person name="Pickel B."/>
            <person name="Atanasova L."/>
            <person name="Karlsson M."/>
            <person name="Huettel B."/>
            <person name="Barry K.W."/>
            <person name="Haridas S."/>
            <person name="Chen C."/>
            <person name="Bauer D."/>
            <person name="Andreopoulos W."/>
            <person name="Pangilinan J."/>
            <person name="LaButti K."/>
            <person name="Riley R."/>
            <person name="Lipzen A."/>
            <person name="Clum A."/>
            <person name="Drula E."/>
            <person name="Henrissat B."/>
            <person name="Kohler A."/>
            <person name="Grigoriev I.V."/>
            <person name="Martin F.M."/>
            <person name="Hacquard S."/>
        </authorList>
    </citation>
    <scope>NUCLEOTIDE SEQUENCE</scope>
    <source>
        <strain evidence="2">MPI-CAGE-AT-0016</strain>
    </source>
</reference>
<dbReference type="OrthoDB" id="4366798at2759"/>
<proteinExistence type="predicted"/>
<feature type="compositionally biased region" description="Polar residues" evidence="1">
    <location>
        <begin position="367"/>
        <end position="377"/>
    </location>
</feature>
<sequence>MDDDLAYAWPAWKFGMKRGDLFTTLHDRYNTFSSTIQDPEAFHHDVYEIASDARSEDEFHRLLADRRQQRIDELNDCLESAAFEIIANPKLIGTDQWSYALQLFRTRSLDSLVRYFASYLPEGYLDRHSFHDAASTVSSFADGGSEQSESTDLSSVGDVDDVPSLFPDDDEETPAAVPTREPLRRITTSFKTSPVAGLELPPSPRSMTFHEDESSPSSPSSSSDDHHDYIRRFTPARSMSFSGSESDGFGRRHLSDDEVSNSDGHDSLATSVSDLHEEFSKDHDHMSELDCGVEDEYEDFSTAQLPFDMFDTIDTVIDSIESETPTPRPEHTTSSSANNYLDVDSTPSSRRRTSPLRDQASKHYRNTPKSSTLSPATAQMGCRRSPEEASSRISKPLPDTTRTRTTRGRRRALD</sequence>